<dbReference type="SUPFAM" id="SSF64356">
    <property type="entry name" value="SNARE-like"/>
    <property type="match status" value="1"/>
</dbReference>
<accession>A0AAV1I081</accession>
<dbReference type="GO" id="GO:0006897">
    <property type="term" value="P:endocytosis"/>
    <property type="evidence" value="ECO:0007669"/>
    <property type="project" value="UniProtKB-KW"/>
</dbReference>
<dbReference type="AlphaFoldDB" id="A0AAV1I081"/>
<dbReference type="InterPro" id="IPR011012">
    <property type="entry name" value="Longin-like_dom_sf"/>
</dbReference>
<dbReference type="PANTHER" id="PTHR10529">
    <property type="entry name" value="AP COMPLEX SUBUNIT MU"/>
    <property type="match status" value="1"/>
</dbReference>
<comment type="caution">
    <text evidence="9">The sequence shown here is derived from an EMBL/GenBank/DDBJ whole genome shotgun (WGS) entry which is preliminary data.</text>
</comment>
<evidence type="ECO:0000256" key="4">
    <source>
        <dbReference type="ARBA" id="ARBA00023136"/>
    </source>
</evidence>
<dbReference type="InterPro" id="IPR022775">
    <property type="entry name" value="AP_mu_sigma_su"/>
</dbReference>
<organism evidence="9 10">
    <name type="scientific">Coccomyxa viridis</name>
    <dbReference type="NCBI Taxonomy" id="1274662"/>
    <lineage>
        <taxon>Eukaryota</taxon>
        <taxon>Viridiplantae</taxon>
        <taxon>Chlorophyta</taxon>
        <taxon>core chlorophytes</taxon>
        <taxon>Trebouxiophyceae</taxon>
        <taxon>Trebouxiophyceae incertae sedis</taxon>
        <taxon>Coccomyxaceae</taxon>
        <taxon>Coccomyxa</taxon>
    </lineage>
</organism>
<comment type="subcellular location">
    <subcellularLocation>
        <location evidence="6">Membrane</location>
        <location evidence="6">Coated pit</location>
    </subcellularLocation>
</comment>
<keyword evidence="3 7" id="KW-0653">Protein transport</keyword>
<dbReference type="SUPFAM" id="SSF49447">
    <property type="entry name" value="Second domain of Mu2 adaptin subunit (ap50) of ap2 adaptor"/>
    <property type="match status" value="1"/>
</dbReference>
<dbReference type="InterPro" id="IPR043532">
    <property type="entry name" value="AP2_Mu_N"/>
</dbReference>
<evidence type="ECO:0000256" key="1">
    <source>
        <dbReference type="ARBA" id="ARBA00022448"/>
    </source>
</evidence>
<comment type="similarity">
    <text evidence="7">Belongs to the adaptor complexes medium subunit family.</text>
</comment>
<keyword evidence="2" id="KW-0254">Endocytosis</keyword>
<dbReference type="GO" id="GO:0006886">
    <property type="term" value="P:intracellular protein transport"/>
    <property type="evidence" value="ECO:0007669"/>
    <property type="project" value="UniProtKB-UniRule"/>
</dbReference>
<keyword evidence="5" id="KW-0168">Coated pit</keyword>
<evidence type="ECO:0000256" key="2">
    <source>
        <dbReference type="ARBA" id="ARBA00022583"/>
    </source>
</evidence>
<gene>
    <name evidence="9" type="primary">AP2M</name>
    <name evidence="9" type="ORF">CVIRNUC_003708</name>
</gene>
<evidence type="ECO:0000313" key="9">
    <source>
        <dbReference type="EMBL" id="CAK0769841.1"/>
    </source>
</evidence>
<dbReference type="Pfam" id="PF00928">
    <property type="entry name" value="Adap_comp_sub"/>
    <property type="match status" value="1"/>
</dbReference>
<dbReference type="Pfam" id="PF01217">
    <property type="entry name" value="Clat_adaptor_s"/>
    <property type="match status" value="1"/>
</dbReference>
<dbReference type="InterPro" id="IPR028565">
    <property type="entry name" value="MHD"/>
</dbReference>
<dbReference type="GO" id="GO:0005905">
    <property type="term" value="C:clathrin-coated pit"/>
    <property type="evidence" value="ECO:0007669"/>
    <property type="project" value="UniProtKB-KW"/>
</dbReference>
<dbReference type="Proteomes" id="UP001314263">
    <property type="component" value="Unassembled WGS sequence"/>
</dbReference>
<evidence type="ECO:0000256" key="5">
    <source>
        <dbReference type="ARBA" id="ARBA00023176"/>
    </source>
</evidence>
<dbReference type="InterPro" id="IPR050431">
    <property type="entry name" value="Adaptor_comp_med_subunit"/>
</dbReference>
<dbReference type="CDD" id="cd09251">
    <property type="entry name" value="AP-2_Mu2_Cterm"/>
    <property type="match status" value="1"/>
</dbReference>
<feature type="domain" description="MHD" evidence="8">
    <location>
        <begin position="181"/>
        <end position="420"/>
    </location>
</feature>
<name>A0AAV1I081_9CHLO</name>
<dbReference type="Gene3D" id="2.60.40.1170">
    <property type="entry name" value="Mu homology domain, subdomain B"/>
    <property type="match status" value="2"/>
</dbReference>
<evidence type="ECO:0000256" key="3">
    <source>
        <dbReference type="ARBA" id="ARBA00022927"/>
    </source>
</evidence>
<reference evidence="9 10" key="1">
    <citation type="submission" date="2023-10" db="EMBL/GenBank/DDBJ databases">
        <authorList>
            <person name="Maclean D."/>
            <person name="Macfadyen A."/>
        </authorList>
    </citation>
    <scope>NUCLEOTIDE SEQUENCE [LARGE SCALE GENOMIC DNA]</scope>
</reference>
<dbReference type="PRINTS" id="PR00314">
    <property type="entry name" value="CLATHRINADPT"/>
</dbReference>
<evidence type="ECO:0000256" key="6">
    <source>
        <dbReference type="ARBA" id="ARBA00037878"/>
    </source>
</evidence>
<sequence>MASACSAIYFLNLKGDILIQRTYRDDVERNLAATFRSHIINSRDADNITSQTPVRVLGSCSFMYMRHGDVYILGVTKTNANVMMAFQFMTNVVTLCKSYFGGEFSEQSIKNNFVLIYELLDEIMDFGYPQIVDASVLKQYIFQKGFITEAAKAKREAEAQNATLQVTGAVGWRKDSIKYKKNEVFLDIVEQVNMLTSSKGNVLRCDVNGKIVMKVFLSGMPDVKLGLNDKLEDVTFHQCVNLGRFDSEKVVSFVPPDGEFELMKYRCQEGISLPFKVTPLITELGRTRMEVNTKVKAGFSNKLFALNVVITIPVPDTTAKADLQTSIGKAKYDSKKHALVWKIKRFTGATEHSLVSAVELIATTREKKSWSRPPISMTFQVPMYSASGLRVQYLKVWEKSGYKVDKWVRKVCKSGDYNIRT</sequence>
<dbReference type="Gene3D" id="3.30.450.60">
    <property type="match status" value="1"/>
</dbReference>
<protein>
    <submittedName>
        <fullName evidence="9">AP-2 complex subunit mu</fullName>
    </submittedName>
</protein>
<keyword evidence="4" id="KW-0472">Membrane</keyword>
<dbReference type="InterPro" id="IPR001392">
    <property type="entry name" value="Clathrin_mu"/>
</dbReference>
<dbReference type="GO" id="GO:0030131">
    <property type="term" value="C:clathrin adaptor complex"/>
    <property type="evidence" value="ECO:0007669"/>
    <property type="project" value="UniProtKB-UniRule"/>
</dbReference>
<dbReference type="FunFam" id="3.30.450.60:FF:000002">
    <property type="entry name" value="AP-2 complex subunit mu, putative"/>
    <property type="match status" value="1"/>
</dbReference>
<dbReference type="InterPro" id="IPR043512">
    <property type="entry name" value="Mu2_C"/>
</dbReference>
<dbReference type="CDD" id="cd14836">
    <property type="entry name" value="AP2_Mu_N"/>
    <property type="match status" value="1"/>
</dbReference>
<dbReference type="PIRSF" id="PIRSF005992">
    <property type="entry name" value="Clathrin_mu"/>
    <property type="match status" value="1"/>
</dbReference>
<dbReference type="PROSITE" id="PS51072">
    <property type="entry name" value="MHD"/>
    <property type="match status" value="1"/>
</dbReference>
<proteinExistence type="inferred from homology"/>
<dbReference type="InterPro" id="IPR036168">
    <property type="entry name" value="AP2_Mu_C_sf"/>
</dbReference>
<evidence type="ECO:0000256" key="7">
    <source>
        <dbReference type="PIRNR" id="PIRNR005992"/>
    </source>
</evidence>
<keyword evidence="1 7" id="KW-0813">Transport</keyword>
<evidence type="ECO:0000313" key="10">
    <source>
        <dbReference type="Proteomes" id="UP001314263"/>
    </source>
</evidence>
<dbReference type="EMBL" id="CAUYUE010000004">
    <property type="protein sequence ID" value="CAK0769841.1"/>
    <property type="molecule type" value="Genomic_DNA"/>
</dbReference>
<evidence type="ECO:0000259" key="8">
    <source>
        <dbReference type="PROSITE" id="PS51072"/>
    </source>
</evidence>
<keyword evidence="10" id="KW-1185">Reference proteome</keyword>